<accession>A0A852ZNC4</accession>
<keyword evidence="1" id="KW-0479">Metal-binding</keyword>
<evidence type="ECO:0000256" key="1">
    <source>
        <dbReference type="PROSITE-ProRule" id="PRU00325"/>
    </source>
</evidence>
<dbReference type="Gene3D" id="1.25.40.10">
    <property type="entry name" value="Tetratricopeptide repeat domain"/>
    <property type="match status" value="1"/>
</dbReference>
<dbReference type="InterPro" id="IPR049245">
    <property type="entry name" value="DUF6880"/>
</dbReference>
<feature type="region of interest" description="Disordered" evidence="2">
    <location>
        <begin position="91"/>
        <end position="123"/>
    </location>
</feature>
<feature type="domain" description="SWIM-type" evidence="3">
    <location>
        <begin position="47"/>
        <end position="84"/>
    </location>
</feature>
<organism evidence="4 5">
    <name type="scientific">Actinopolymorpha rutila</name>
    <dbReference type="NCBI Taxonomy" id="446787"/>
    <lineage>
        <taxon>Bacteria</taxon>
        <taxon>Bacillati</taxon>
        <taxon>Actinomycetota</taxon>
        <taxon>Actinomycetes</taxon>
        <taxon>Propionibacteriales</taxon>
        <taxon>Actinopolymorphaceae</taxon>
        <taxon>Actinopolymorpha</taxon>
    </lineage>
</organism>
<dbReference type="Pfam" id="PF21810">
    <property type="entry name" value="DUF6880"/>
    <property type="match status" value="1"/>
</dbReference>
<evidence type="ECO:0000259" key="3">
    <source>
        <dbReference type="PROSITE" id="PS50966"/>
    </source>
</evidence>
<keyword evidence="1" id="KW-0862">Zinc</keyword>
<reference evidence="4 5" key="1">
    <citation type="submission" date="2020-07" db="EMBL/GenBank/DDBJ databases">
        <title>Sequencing the genomes of 1000 actinobacteria strains.</title>
        <authorList>
            <person name="Klenk H.-P."/>
        </authorList>
    </citation>
    <scope>NUCLEOTIDE SEQUENCE [LARGE SCALE GENOMIC DNA]</scope>
    <source>
        <strain evidence="4 5">DSM 18448</strain>
    </source>
</reference>
<keyword evidence="5" id="KW-1185">Reference proteome</keyword>
<dbReference type="RefSeq" id="WP_179790930.1">
    <property type="nucleotide sequence ID" value="NZ_BAAARR010000045.1"/>
</dbReference>
<dbReference type="GO" id="GO:0008270">
    <property type="term" value="F:zinc ion binding"/>
    <property type="evidence" value="ECO:0007669"/>
    <property type="project" value="UniProtKB-KW"/>
</dbReference>
<gene>
    <name evidence="4" type="ORF">F4554_006036</name>
</gene>
<dbReference type="PROSITE" id="PS50966">
    <property type="entry name" value="ZF_SWIM"/>
    <property type="match status" value="1"/>
</dbReference>
<evidence type="ECO:0000313" key="4">
    <source>
        <dbReference type="EMBL" id="NYH93398.1"/>
    </source>
</evidence>
<dbReference type="AlphaFoldDB" id="A0A852ZNC4"/>
<dbReference type="InterPro" id="IPR007527">
    <property type="entry name" value="Znf_SWIM"/>
</dbReference>
<dbReference type="SUPFAM" id="SSF48452">
    <property type="entry name" value="TPR-like"/>
    <property type="match status" value="1"/>
</dbReference>
<evidence type="ECO:0000313" key="5">
    <source>
        <dbReference type="Proteomes" id="UP000579605"/>
    </source>
</evidence>
<feature type="compositionally biased region" description="Basic and acidic residues" evidence="2">
    <location>
        <begin position="114"/>
        <end position="123"/>
    </location>
</feature>
<name>A0A852ZNC4_9ACTN</name>
<dbReference type="InterPro" id="IPR011990">
    <property type="entry name" value="TPR-like_helical_dom_sf"/>
</dbReference>
<evidence type="ECO:0000256" key="2">
    <source>
        <dbReference type="SAM" id="MobiDB-lite"/>
    </source>
</evidence>
<dbReference type="EMBL" id="JACBZH010000001">
    <property type="protein sequence ID" value="NYH93398.1"/>
    <property type="molecule type" value="Genomic_DNA"/>
</dbReference>
<dbReference type="Proteomes" id="UP000579605">
    <property type="component" value="Unassembled WGS sequence"/>
</dbReference>
<protein>
    <recommendedName>
        <fullName evidence="3">SWIM-type domain-containing protein</fullName>
    </recommendedName>
</protein>
<keyword evidence="1" id="KW-0863">Zinc-finger</keyword>
<sequence length="538" mass="59090">MSEPMVSAAADPGSFQRGRDYYLSGRVRELTVDGRAVSAIVDGGRAYRVRLDLTPVGLEGRCNCPYGAEGFFCKHCVAAALAWLDSADAPPEASTVSKGKGGRRKRAGTSTGKGKADAKSKGGRDRRLRNFLLRQEGPWLVAELLRAADNDPLLRARLEVAAGADASEAFDDRHLRSRLEQTVDVGYFVDHREAEAYFWGVDEALTEVAKLIGDGFPDAARELAVYALDLLESVAGLIDDSDGGLRVAIERAEQVHLDACSASAPDPPQLAEFLAERALRSEYEVFLTAVPDYVSVLGTAGMARYRELVEDAWNALPPKRSHDYGSRRFTVTFLMERLAECEGGTNALVDVLSRDVASAYDVLRIAQRLHEDGRHAEALQWLERGLSDFPPDPRLRSLAAECHVRTGDRARAQELLWDNFAERPSVDAYIALRKLAGKKAFARRRDSALSVLRDEPVPGQRVSHPDDAIVVLRAAADLEIEKKDRRSYHEAAGLLAEARTLAEGCGHLDEFDAHLLALRTTHKPKRALCEELDRAGLP</sequence>
<comment type="caution">
    <text evidence="4">The sequence shown here is derived from an EMBL/GenBank/DDBJ whole genome shotgun (WGS) entry which is preliminary data.</text>
</comment>
<proteinExistence type="predicted"/>
<dbReference type="Pfam" id="PF04434">
    <property type="entry name" value="SWIM"/>
    <property type="match status" value="1"/>
</dbReference>